<protein>
    <submittedName>
        <fullName evidence="1">Uncharacterized protein</fullName>
    </submittedName>
</protein>
<evidence type="ECO:0000313" key="1">
    <source>
        <dbReference type="EMBL" id="EET45367.1"/>
    </source>
</evidence>
<accession>C6M3A4</accession>
<dbReference type="Proteomes" id="UP000005365">
    <property type="component" value="Unassembled WGS sequence"/>
</dbReference>
<name>C6M3A4_NEISI</name>
<dbReference type="EMBL" id="ACKO02000004">
    <property type="protein sequence ID" value="EET45367.1"/>
    <property type="molecule type" value="Genomic_DNA"/>
</dbReference>
<proteinExistence type="predicted"/>
<comment type="caution">
    <text evidence="1">The sequence shown here is derived from an EMBL/GenBank/DDBJ whole genome shotgun (WGS) entry which is preliminary data.</text>
</comment>
<keyword evidence="2" id="KW-1185">Reference proteome</keyword>
<organism evidence="1 2">
    <name type="scientific">Neisseria sicca ATCC 29256</name>
    <dbReference type="NCBI Taxonomy" id="547045"/>
    <lineage>
        <taxon>Bacteria</taxon>
        <taxon>Pseudomonadati</taxon>
        <taxon>Pseudomonadota</taxon>
        <taxon>Betaproteobacteria</taxon>
        <taxon>Neisseriales</taxon>
        <taxon>Neisseriaceae</taxon>
        <taxon>Neisseria</taxon>
    </lineage>
</organism>
<gene>
    <name evidence="1" type="ORF">NEISICOT_00994</name>
</gene>
<sequence length="39" mass="4386">MRPPCCGRGWRFWSGILAWGIPQRGGILKDEPSEIKVST</sequence>
<dbReference type="AlphaFoldDB" id="C6M3A4"/>
<reference evidence="1" key="1">
    <citation type="submission" date="2009-07" db="EMBL/GenBank/DDBJ databases">
        <authorList>
            <person name="Weinstock G."/>
            <person name="Sodergren E."/>
            <person name="Clifton S."/>
            <person name="Fulton L."/>
            <person name="Fulton B."/>
            <person name="Courtney L."/>
            <person name="Fronick C."/>
            <person name="Harrison M."/>
            <person name="Strong C."/>
            <person name="Farmer C."/>
            <person name="Delahaunty K."/>
            <person name="Markovic C."/>
            <person name="Hall O."/>
            <person name="Minx P."/>
            <person name="Tomlinson C."/>
            <person name="Mitreva M."/>
            <person name="Nelson J."/>
            <person name="Hou S."/>
            <person name="Wollam A."/>
            <person name="Pepin K.H."/>
            <person name="Johnson M."/>
            <person name="Bhonagiri V."/>
            <person name="Nash W.E."/>
            <person name="Warren W."/>
            <person name="Chinwalla A."/>
            <person name="Mardis E.R."/>
            <person name="Wilson R.K."/>
        </authorList>
    </citation>
    <scope>NUCLEOTIDE SEQUENCE [LARGE SCALE GENOMIC DNA]</scope>
    <source>
        <strain evidence="1">ATCC 29256</strain>
    </source>
</reference>
<evidence type="ECO:0000313" key="2">
    <source>
        <dbReference type="Proteomes" id="UP000005365"/>
    </source>
</evidence>